<dbReference type="Gene3D" id="3.40.50.300">
    <property type="entry name" value="P-loop containing nucleotide triphosphate hydrolases"/>
    <property type="match status" value="1"/>
</dbReference>
<dbReference type="Pfam" id="PF08438">
    <property type="entry name" value="YGR210-like_G4"/>
    <property type="match status" value="1"/>
</dbReference>
<dbReference type="SUPFAM" id="SSF81271">
    <property type="entry name" value="TGS-like"/>
    <property type="match status" value="1"/>
</dbReference>
<dbReference type="InterPro" id="IPR013646">
    <property type="entry name" value="YGR210-like_G4"/>
</dbReference>
<dbReference type="GO" id="GO:0005737">
    <property type="term" value="C:cytoplasm"/>
    <property type="evidence" value="ECO:0007669"/>
    <property type="project" value="TreeGrafter"/>
</dbReference>
<dbReference type="InterPro" id="IPR012676">
    <property type="entry name" value="TGS-like"/>
</dbReference>
<sequence>DKKIDSMLADKLTGLGIREEHIHSAIRALNLDHHKPSGWTDDEILKLSDYVRKISKPMLIALNKCDAASDQLMAKADEIKKKGYIAVPTSAESELALTNASKKELIEYKPGSSDFKILKEDELSDKQKKALEYIRTHVLQKFGFTGIQKCIEESVRMLDLIVVYPVEDDTHLTDKENRVLPDAYLMPRGSTAKDLAYKVHTDLGDHFIRAIDARTHRVIGSDHELKDGAVIRIVADS</sequence>
<dbReference type="GO" id="GO:0016887">
    <property type="term" value="F:ATP hydrolysis activity"/>
    <property type="evidence" value="ECO:0007669"/>
    <property type="project" value="TreeGrafter"/>
</dbReference>
<dbReference type="PANTHER" id="PTHR23305">
    <property type="entry name" value="OBG GTPASE FAMILY"/>
    <property type="match status" value="1"/>
</dbReference>
<evidence type="ECO:0000256" key="1">
    <source>
        <dbReference type="ARBA" id="ARBA00007476"/>
    </source>
</evidence>
<comment type="caution">
    <text evidence="3">The sequence shown here is derived from an EMBL/GenBank/DDBJ whole genome shotgun (WGS) entry which is preliminary data.</text>
</comment>
<dbReference type="InterPro" id="IPR004095">
    <property type="entry name" value="TGS"/>
</dbReference>
<dbReference type="PROSITE" id="PS51880">
    <property type="entry name" value="TGS"/>
    <property type="match status" value="1"/>
</dbReference>
<dbReference type="Gene3D" id="3.10.20.30">
    <property type="match status" value="1"/>
</dbReference>
<evidence type="ECO:0000313" key="3">
    <source>
        <dbReference type="EMBL" id="GAG85531.1"/>
    </source>
</evidence>
<dbReference type="CDD" id="cd01669">
    <property type="entry name" value="TGS_MJ1332_like"/>
    <property type="match status" value="1"/>
</dbReference>
<dbReference type="AlphaFoldDB" id="X1CMT5"/>
<dbReference type="EMBL" id="BART01011471">
    <property type="protein sequence ID" value="GAG85531.1"/>
    <property type="molecule type" value="Genomic_DNA"/>
</dbReference>
<protein>
    <recommendedName>
        <fullName evidence="2">TGS domain-containing protein</fullName>
    </recommendedName>
</protein>
<feature type="non-terminal residue" evidence="3">
    <location>
        <position position="1"/>
    </location>
</feature>
<dbReference type="InterPro" id="IPR027417">
    <property type="entry name" value="P-loop_NTPase"/>
</dbReference>
<reference evidence="3" key="1">
    <citation type="journal article" date="2014" name="Front. Microbiol.">
        <title>High frequency of phylogenetically diverse reductive dehalogenase-homologous genes in deep subseafloor sedimentary metagenomes.</title>
        <authorList>
            <person name="Kawai M."/>
            <person name="Futagami T."/>
            <person name="Toyoda A."/>
            <person name="Takaki Y."/>
            <person name="Nishi S."/>
            <person name="Hori S."/>
            <person name="Arai W."/>
            <person name="Tsubouchi T."/>
            <person name="Morono Y."/>
            <person name="Uchiyama I."/>
            <person name="Ito T."/>
            <person name="Fujiyama A."/>
            <person name="Inagaki F."/>
            <person name="Takami H."/>
        </authorList>
    </citation>
    <scope>NUCLEOTIDE SEQUENCE</scope>
    <source>
        <strain evidence="3">Expedition CK06-06</strain>
    </source>
</reference>
<accession>X1CMT5</accession>
<feature type="domain" description="TGS" evidence="2">
    <location>
        <begin position="159"/>
        <end position="235"/>
    </location>
</feature>
<dbReference type="PANTHER" id="PTHR23305:SF1">
    <property type="entry name" value="OBG-TYPE G DOMAIN-CONTAINING PROTEIN"/>
    <property type="match status" value="1"/>
</dbReference>
<evidence type="ECO:0000259" key="2">
    <source>
        <dbReference type="PROSITE" id="PS51880"/>
    </source>
</evidence>
<dbReference type="SUPFAM" id="SSF52540">
    <property type="entry name" value="P-loop containing nucleoside triphosphate hydrolases"/>
    <property type="match status" value="1"/>
</dbReference>
<gene>
    <name evidence="3" type="ORF">S01H4_24431</name>
</gene>
<organism evidence="3">
    <name type="scientific">marine sediment metagenome</name>
    <dbReference type="NCBI Taxonomy" id="412755"/>
    <lineage>
        <taxon>unclassified sequences</taxon>
        <taxon>metagenomes</taxon>
        <taxon>ecological metagenomes</taxon>
    </lineage>
</organism>
<dbReference type="FunFam" id="3.10.20.30:FF:000002">
    <property type="entry name" value="GTP pyrophosphokinase (RelA/SpoT)"/>
    <property type="match status" value="1"/>
</dbReference>
<comment type="similarity">
    <text evidence="1">Belongs to the RelA/SpoT family.</text>
</comment>
<dbReference type="InterPro" id="IPR012675">
    <property type="entry name" value="Beta-grasp_dom_sf"/>
</dbReference>
<name>X1CMT5_9ZZZZ</name>
<dbReference type="Pfam" id="PF02824">
    <property type="entry name" value="TGS"/>
    <property type="match status" value="1"/>
</dbReference>
<proteinExistence type="inferred from homology"/>